<proteinExistence type="predicted"/>
<dbReference type="HOGENOM" id="CLU_2003099_0_0_1"/>
<accession>H2YGY5</accession>
<keyword evidence="1" id="KW-0732">Signal</keyword>
<evidence type="ECO:0000256" key="1">
    <source>
        <dbReference type="SAM" id="SignalP"/>
    </source>
</evidence>
<reference evidence="2" key="2">
    <citation type="submission" date="2025-08" db="UniProtKB">
        <authorList>
            <consortium name="Ensembl"/>
        </authorList>
    </citation>
    <scope>IDENTIFICATION</scope>
</reference>
<reference evidence="3" key="1">
    <citation type="submission" date="2003-08" db="EMBL/GenBank/DDBJ databases">
        <authorList>
            <person name="Birren B."/>
            <person name="Nusbaum C."/>
            <person name="Abebe A."/>
            <person name="Abouelleil A."/>
            <person name="Adekoya E."/>
            <person name="Ait-zahra M."/>
            <person name="Allen N."/>
            <person name="Allen T."/>
            <person name="An P."/>
            <person name="Anderson M."/>
            <person name="Anderson S."/>
            <person name="Arachchi H."/>
            <person name="Armbruster J."/>
            <person name="Bachantsang P."/>
            <person name="Baldwin J."/>
            <person name="Barry A."/>
            <person name="Bayul T."/>
            <person name="Blitshsteyn B."/>
            <person name="Bloom T."/>
            <person name="Blye J."/>
            <person name="Boguslavskiy L."/>
            <person name="Borowsky M."/>
            <person name="Boukhgalter B."/>
            <person name="Brunache A."/>
            <person name="Butler J."/>
            <person name="Calixte N."/>
            <person name="Calvo S."/>
            <person name="Camarata J."/>
            <person name="Campo K."/>
            <person name="Chang J."/>
            <person name="Cheshatsang Y."/>
            <person name="Citroen M."/>
            <person name="Collymore A."/>
            <person name="Considine T."/>
            <person name="Cook A."/>
            <person name="Cooke P."/>
            <person name="Corum B."/>
            <person name="Cuomo C."/>
            <person name="David R."/>
            <person name="Dawoe T."/>
            <person name="Degray S."/>
            <person name="Dodge S."/>
            <person name="Dooley K."/>
            <person name="Dorje P."/>
            <person name="Dorjee K."/>
            <person name="Dorris L."/>
            <person name="Duffey N."/>
            <person name="Dupes A."/>
            <person name="Elkins T."/>
            <person name="Engels R."/>
            <person name="Erickson J."/>
            <person name="Farina A."/>
            <person name="Faro S."/>
            <person name="Ferreira P."/>
            <person name="Fischer H."/>
            <person name="Fitzgerald M."/>
            <person name="Foley K."/>
            <person name="Gage D."/>
            <person name="Galagan J."/>
            <person name="Gearin G."/>
            <person name="Gnerre S."/>
            <person name="Gnirke A."/>
            <person name="Goyette A."/>
            <person name="Graham J."/>
            <person name="Grandbois E."/>
            <person name="Gyaltsen K."/>
            <person name="Hafez N."/>
            <person name="Hagopian D."/>
            <person name="Hagos B."/>
            <person name="Hall J."/>
            <person name="Hatcher B."/>
            <person name="Heller A."/>
            <person name="Higgins H."/>
            <person name="Honan T."/>
            <person name="Horn A."/>
            <person name="Houde N."/>
            <person name="Hughes L."/>
            <person name="Hulme W."/>
            <person name="Husby E."/>
            <person name="Iliev I."/>
            <person name="Jaffe D."/>
            <person name="Jones C."/>
            <person name="Kamal M."/>
            <person name="Kamat A."/>
            <person name="Kamvysselis M."/>
            <person name="Karlsson E."/>
            <person name="Kells C."/>
            <person name="Kieu A."/>
            <person name="Kisner P."/>
            <person name="Kodira C."/>
            <person name="Kulbokas E."/>
            <person name="Labutti K."/>
            <person name="Lama D."/>
            <person name="Landers T."/>
            <person name="Leger J."/>
            <person name="Levine S."/>
            <person name="Lewis D."/>
            <person name="Lewis T."/>
            <person name="Lindblad-toh K."/>
            <person name="Liu X."/>
            <person name="Lokyitsang T."/>
            <person name="Lokyitsang Y."/>
            <person name="Lucien O."/>
            <person name="Lui A."/>
            <person name="Ma L.J."/>
            <person name="Mabbitt R."/>
            <person name="Macdonald J."/>
            <person name="Maclean C."/>
            <person name="Major J."/>
            <person name="Manning J."/>
            <person name="Marabella R."/>
            <person name="Maru K."/>
            <person name="Matthews C."/>
            <person name="Mauceli E."/>
            <person name="Mccarthy M."/>
            <person name="Mcdonough S."/>
            <person name="Mcghee T."/>
            <person name="Meldrim J."/>
            <person name="Meneus L."/>
            <person name="Mesirov J."/>
            <person name="Mihalev A."/>
            <person name="Mihova T."/>
            <person name="Mikkelsen T."/>
            <person name="Mlenga V."/>
            <person name="Moru K."/>
            <person name="Mozes J."/>
            <person name="Mulrain L."/>
            <person name="Munson G."/>
            <person name="Naylor J."/>
            <person name="Newes C."/>
            <person name="Nguyen C."/>
            <person name="Nguyen N."/>
            <person name="Nguyen T."/>
            <person name="Nicol R."/>
            <person name="Nielsen C."/>
            <person name="Nizzari M."/>
            <person name="Norbu C."/>
            <person name="Norbu N."/>
            <person name="O'donnell P."/>
            <person name="Okoawo O."/>
            <person name="O'leary S."/>
            <person name="Omotosho B."/>
            <person name="O'neill K."/>
            <person name="Osman S."/>
            <person name="Parker S."/>
            <person name="Perrin D."/>
            <person name="Phunkhang P."/>
            <person name="Piqani B."/>
            <person name="Purcell S."/>
            <person name="Rachupka T."/>
            <person name="Ramasamy U."/>
            <person name="Rameau R."/>
            <person name="Ray V."/>
            <person name="Raymond C."/>
            <person name="Retta R."/>
            <person name="Richardson S."/>
            <person name="Rise C."/>
            <person name="Rodriguez J."/>
            <person name="Rogers J."/>
            <person name="Rogov P."/>
            <person name="Rutman M."/>
            <person name="Schupbach R."/>
            <person name="Seaman C."/>
            <person name="Settipalli S."/>
            <person name="Sharpe T."/>
            <person name="Sheridan J."/>
            <person name="Sherpa N."/>
            <person name="Shi J."/>
            <person name="Smirnov S."/>
            <person name="Smith C."/>
            <person name="Sougnez C."/>
            <person name="Spencer B."/>
            <person name="Stalker J."/>
            <person name="Stange-thomann N."/>
            <person name="Stavropoulos S."/>
            <person name="Stetson K."/>
            <person name="Stone C."/>
            <person name="Stone S."/>
            <person name="Stubbs M."/>
            <person name="Talamas J."/>
            <person name="Tchuinga P."/>
            <person name="Tenzing P."/>
            <person name="Tesfaye S."/>
            <person name="Theodore J."/>
            <person name="Thoulutsang Y."/>
            <person name="Topham K."/>
            <person name="Towey S."/>
            <person name="Tsamla T."/>
            <person name="Tsomo N."/>
            <person name="Vallee D."/>
            <person name="Vassiliev H."/>
            <person name="Venkataraman V."/>
            <person name="Vinson J."/>
            <person name="Vo A."/>
            <person name="Wade C."/>
            <person name="Wang S."/>
            <person name="Wangchuk T."/>
            <person name="Wangdi T."/>
            <person name="Whittaker C."/>
            <person name="Wilkinson J."/>
            <person name="Wu Y."/>
            <person name="Wyman D."/>
            <person name="Yadav S."/>
            <person name="Yang S."/>
            <person name="Yang X."/>
            <person name="Yeager S."/>
            <person name="Yee E."/>
            <person name="Young G."/>
            <person name="Zainoun J."/>
            <person name="Zembeck L."/>
            <person name="Zimmer A."/>
            <person name="Zody M."/>
            <person name="Lander E."/>
        </authorList>
    </citation>
    <scope>NUCLEOTIDE SEQUENCE [LARGE SCALE GENOMIC DNA]</scope>
</reference>
<dbReference type="AlphaFoldDB" id="H2YGY5"/>
<keyword evidence="3" id="KW-1185">Reference proteome</keyword>
<organism evidence="2 3">
    <name type="scientific">Ciona savignyi</name>
    <name type="common">Pacific transparent sea squirt</name>
    <dbReference type="NCBI Taxonomy" id="51511"/>
    <lineage>
        <taxon>Eukaryota</taxon>
        <taxon>Metazoa</taxon>
        <taxon>Chordata</taxon>
        <taxon>Tunicata</taxon>
        <taxon>Ascidiacea</taxon>
        <taxon>Phlebobranchia</taxon>
        <taxon>Cionidae</taxon>
        <taxon>Ciona</taxon>
    </lineage>
</organism>
<dbReference type="Proteomes" id="UP000007875">
    <property type="component" value="Unassembled WGS sequence"/>
</dbReference>
<dbReference type="Ensembl" id="ENSCSAVT00000004651.1">
    <property type="protein sequence ID" value="ENSCSAVP00000004584.1"/>
    <property type="gene ID" value="ENSCSAVG00000002731.1"/>
</dbReference>
<dbReference type="InParanoid" id="H2YGY5"/>
<protein>
    <submittedName>
        <fullName evidence="2">Uncharacterized protein</fullName>
    </submittedName>
</protein>
<evidence type="ECO:0000313" key="2">
    <source>
        <dbReference type="Ensembl" id="ENSCSAVP00000004584.1"/>
    </source>
</evidence>
<sequence>MYLQVLCICSMFSSVIELILLFDKSTLITEEGTFGIVIKAFEDISIVVKQFSSHIFSGTETNKLAETFKVFIVEKSFNSFPGIRLSWLFDKFTSNISTPLRKKDRAVVGTSINLQCDKSKTPLS</sequence>
<feature type="chain" id="PRO_5003578084" evidence="1">
    <location>
        <begin position="18"/>
        <end position="124"/>
    </location>
</feature>
<name>H2YGY5_CIOSA</name>
<evidence type="ECO:0000313" key="3">
    <source>
        <dbReference type="Proteomes" id="UP000007875"/>
    </source>
</evidence>
<feature type="signal peptide" evidence="1">
    <location>
        <begin position="1"/>
        <end position="17"/>
    </location>
</feature>
<reference evidence="2" key="3">
    <citation type="submission" date="2025-09" db="UniProtKB">
        <authorList>
            <consortium name="Ensembl"/>
        </authorList>
    </citation>
    <scope>IDENTIFICATION</scope>
</reference>